<feature type="compositionally biased region" description="Basic and acidic residues" evidence="1">
    <location>
        <begin position="177"/>
        <end position="190"/>
    </location>
</feature>
<feature type="compositionally biased region" description="Basic and acidic residues" evidence="1">
    <location>
        <begin position="108"/>
        <end position="123"/>
    </location>
</feature>
<dbReference type="AlphaFoldDB" id="A0A4R0RL34"/>
<proteinExistence type="predicted"/>
<comment type="caution">
    <text evidence="3">The sequence shown here is derived from an EMBL/GenBank/DDBJ whole genome shotgun (WGS) entry which is preliminary data.</text>
</comment>
<feature type="transmembrane region" description="Helical" evidence="2">
    <location>
        <begin position="12"/>
        <end position="32"/>
    </location>
</feature>
<feature type="region of interest" description="Disordered" evidence="1">
    <location>
        <begin position="261"/>
        <end position="288"/>
    </location>
</feature>
<feature type="region of interest" description="Disordered" evidence="1">
    <location>
        <begin position="97"/>
        <end position="193"/>
    </location>
</feature>
<sequence>MSSRLPRGTVAAIAVCASVAITALLVALAVYLHRRRSTNQRKQNFIQNPRMNRFRRFSWMSRTNRSLHGDAEKDGHEYVQEVPRHSDVGVLDITQKSAEDMEDEEITTEGRDINAGNVRREGRVASQNSDGSFSIELPKQPERVRSSLSAEAPSPTPPPPLRDSGSPIVLRTSRPRGPRDMRGSWGEHARQSSRGILLSDIGTNDAEEAGPLPRLGLVQQSPFRVNFQDVPQEVSPTRTSEEQHVSTGMSIPHSLKVALFGHDPESEPSVNSAVTPNTFGMAANPDTPRVLPEAHAAAAADPHLSFLDMESSGGTSIKSSAHSKRQSNTDSTTGSSRPDYGSVDYALLPPLNRKSLALSMNIGGGPTSSRPSLSPSISLQPIPLPPLPSHRPEITIPEDAFTSSSNARSHIASPSEGPSPTDSLPATVSDIHFRHSSYSTVSQRSESRRVSAINRSSGSHRLPHPPLPTSASENRPFIVQKLLGMHGGPPSASTTPFASPITPGFSAPGPSTPLRALPSPASPAFTPTSPAFFRPSTRDSSGRTK</sequence>
<protein>
    <submittedName>
        <fullName evidence="3">Uncharacterized protein</fullName>
    </submittedName>
</protein>
<evidence type="ECO:0000313" key="4">
    <source>
        <dbReference type="Proteomes" id="UP000292702"/>
    </source>
</evidence>
<evidence type="ECO:0000256" key="1">
    <source>
        <dbReference type="SAM" id="MobiDB-lite"/>
    </source>
</evidence>
<feature type="compositionally biased region" description="Polar residues" evidence="1">
    <location>
        <begin position="312"/>
        <end position="336"/>
    </location>
</feature>
<feature type="region of interest" description="Disordered" evidence="1">
    <location>
        <begin position="306"/>
        <end position="346"/>
    </location>
</feature>
<feature type="compositionally biased region" description="Basic and acidic residues" evidence="1">
    <location>
        <begin position="536"/>
        <end position="545"/>
    </location>
</feature>
<keyword evidence="2" id="KW-1133">Transmembrane helix</keyword>
<keyword evidence="2" id="KW-0812">Transmembrane</keyword>
<feature type="region of interest" description="Disordered" evidence="1">
    <location>
        <begin position="359"/>
        <end position="545"/>
    </location>
</feature>
<organism evidence="3 4">
    <name type="scientific">Steccherinum ochraceum</name>
    <dbReference type="NCBI Taxonomy" id="92696"/>
    <lineage>
        <taxon>Eukaryota</taxon>
        <taxon>Fungi</taxon>
        <taxon>Dikarya</taxon>
        <taxon>Basidiomycota</taxon>
        <taxon>Agaricomycotina</taxon>
        <taxon>Agaricomycetes</taxon>
        <taxon>Polyporales</taxon>
        <taxon>Steccherinaceae</taxon>
        <taxon>Steccherinum</taxon>
    </lineage>
</organism>
<name>A0A4R0RL34_9APHY</name>
<dbReference type="STRING" id="92696.A0A4R0RL34"/>
<feature type="compositionally biased region" description="Low complexity" evidence="1">
    <location>
        <begin position="512"/>
        <end position="535"/>
    </location>
</feature>
<feature type="compositionally biased region" description="Low complexity" evidence="1">
    <location>
        <begin position="368"/>
        <end position="381"/>
    </location>
</feature>
<reference evidence="3 4" key="1">
    <citation type="submission" date="2018-11" db="EMBL/GenBank/DDBJ databases">
        <title>Genome assembly of Steccherinum ochraceum LE-BIN_3174, the white-rot fungus of the Steccherinaceae family (The Residual Polyporoid clade, Polyporales, Basidiomycota).</title>
        <authorList>
            <person name="Fedorova T.V."/>
            <person name="Glazunova O.A."/>
            <person name="Landesman E.O."/>
            <person name="Moiseenko K.V."/>
            <person name="Psurtseva N.V."/>
            <person name="Savinova O.S."/>
            <person name="Shakhova N.V."/>
            <person name="Tyazhelova T.V."/>
            <person name="Vasina D.V."/>
        </authorList>
    </citation>
    <scope>NUCLEOTIDE SEQUENCE [LARGE SCALE GENOMIC DNA]</scope>
    <source>
        <strain evidence="3 4">LE-BIN_3174</strain>
    </source>
</reference>
<accession>A0A4R0RL34</accession>
<dbReference type="OrthoDB" id="2576334at2759"/>
<keyword evidence="4" id="KW-1185">Reference proteome</keyword>
<dbReference type="EMBL" id="RWJN01000071">
    <property type="protein sequence ID" value="TCD68266.1"/>
    <property type="molecule type" value="Genomic_DNA"/>
</dbReference>
<evidence type="ECO:0000256" key="2">
    <source>
        <dbReference type="SAM" id="Phobius"/>
    </source>
</evidence>
<feature type="compositionally biased region" description="Polar residues" evidence="1">
    <location>
        <begin position="416"/>
        <end position="426"/>
    </location>
</feature>
<evidence type="ECO:0000313" key="3">
    <source>
        <dbReference type="EMBL" id="TCD68266.1"/>
    </source>
</evidence>
<dbReference type="Proteomes" id="UP000292702">
    <property type="component" value="Unassembled WGS sequence"/>
</dbReference>
<keyword evidence="2" id="KW-0472">Membrane</keyword>
<feature type="compositionally biased region" description="Low complexity" evidence="1">
    <location>
        <begin position="489"/>
        <end position="503"/>
    </location>
</feature>
<gene>
    <name evidence="3" type="ORF">EIP91_011232</name>
</gene>
<feature type="compositionally biased region" description="Polar residues" evidence="1">
    <location>
        <begin position="268"/>
        <end position="278"/>
    </location>
</feature>